<dbReference type="OrthoDB" id="372421at2759"/>
<evidence type="ECO:0000256" key="1">
    <source>
        <dbReference type="ARBA" id="ARBA00005785"/>
    </source>
</evidence>
<proteinExistence type="inferred from homology"/>
<dbReference type="EMBL" id="MCGT01000004">
    <property type="protein sequence ID" value="ORX60697.1"/>
    <property type="molecule type" value="Genomic_DNA"/>
</dbReference>
<dbReference type="Gene3D" id="2.40.50.700">
    <property type="match status" value="1"/>
</dbReference>
<protein>
    <submittedName>
        <fullName evidence="4">RNB-domain-containing protein</fullName>
    </submittedName>
</protein>
<dbReference type="InterPro" id="IPR041093">
    <property type="entry name" value="Dis3l2-like_C"/>
</dbReference>
<dbReference type="GO" id="GO:0000932">
    <property type="term" value="C:P-body"/>
    <property type="evidence" value="ECO:0007669"/>
    <property type="project" value="TreeGrafter"/>
</dbReference>
<dbReference type="STRING" id="101127.A0A1X2GTA3"/>
<evidence type="ECO:0000313" key="5">
    <source>
        <dbReference type="Proteomes" id="UP000242146"/>
    </source>
</evidence>
<comment type="similarity">
    <text evidence="1">Belongs to the RNR ribonuclease family.</text>
</comment>
<dbReference type="InterPro" id="IPR012340">
    <property type="entry name" value="NA-bd_OB-fold"/>
</dbReference>
<comment type="caution">
    <text evidence="4">The sequence shown here is derived from an EMBL/GenBank/DDBJ whole genome shotgun (WGS) entry which is preliminary data.</text>
</comment>
<dbReference type="Gene3D" id="2.40.50.690">
    <property type="match status" value="1"/>
</dbReference>
<feature type="region of interest" description="Disordered" evidence="2">
    <location>
        <begin position="774"/>
        <end position="807"/>
    </location>
</feature>
<dbReference type="InterPro" id="IPR050180">
    <property type="entry name" value="RNR_Ribonuclease"/>
</dbReference>
<organism evidence="4 5">
    <name type="scientific">Hesseltinella vesiculosa</name>
    <dbReference type="NCBI Taxonomy" id="101127"/>
    <lineage>
        <taxon>Eukaryota</taxon>
        <taxon>Fungi</taxon>
        <taxon>Fungi incertae sedis</taxon>
        <taxon>Mucoromycota</taxon>
        <taxon>Mucoromycotina</taxon>
        <taxon>Mucoromycetes</taxon>
        <taxon>Mucorales</taxon>
        <taxon>Cunninghamellaceae</taxon>
        <taxon>Hesseltinella</taxon>
    </lineage>
</organism>
<dbReference type="Proteomes" id="UP000242146">
    <property type="component" value="Unassembled WGS sequence"/>
</dbReference>
<dbReference type="GO" id="GO:0003723">
    <property type="term" value="F:RNA binding"/>
    <property type="evidence" value="ECO:0007669"/>
    <property type="project" value="InterPro"/>
</dbReference>
<dbReference type="InterPro" id="IPR001900">
    <property type="entry name" value="RNase_II/R"/>
</dbReference>
<dbReference type="FunFam" id="2.40.50.700:FF:000002">
    <property type="entry name" value="Cell wall biogenesis protein"/>
    <property type="match status" value="1"/>
</dbReference>
<sequence length="884" mass="99745">MNNDWRASTSNRHSGYGFVPLTPSRLSFNRDDNTVQQQLQQRRALFTAHLPFSAVAPHLKSMQLVSGLLRVNKRNRSDAYVFCEAFNADIYICGSRDRNRALEGDLVAVRLVEVDRVLREKVEKEEAKLARNNGQPVVRKPDEEDEKEIIFGGEEDVDQVKPKYCGIVEAILERVQNQMFSGTLGLMRPSNKRQNAHHGKRDSNEDDRENSPRIVWFKPTDKRVPLIAIPVEQAPPGFLENSKAFDNILFLGSIKRWPITSLHPFGVLENKLGSVEDLSVQCHAILADNKFSTNPFSMPVMECLPSLPWSPSKESLTTRRDLRAIPCYTIDNTDRNDYDVALSFEKLGSDAYQVALHVSDFTAFVEPQTPLDKDARDKGSAVVLQHVVPLWPEALTTHCTGLVPNQDRYAFSVIWKFNTNLQVIDTWIGKTVVRSRAFMKPSDIQPLLDIDQEDQQADLTDETQRKTHDIQQLFRLAQNLKTNRKEKGALFLPEAQYDVDMQDGKPVKVQRANPLPGADILTEFSILANSGVAQTISRSFPESALLLSQAPPNERKLQELTKYLDTLGYSIDDTSSKSLQESIEAIVNEDARSVITTLILKTMRQRKFYCTGVYDISRYHHYSLNLPLYTEFTCPSQKYACLIVHRLLQAALAGERRFYLEEEYVQKIAQHCNARDQSLLNAKEQGHHLLLSKYLTLSKKTSTTHDAIVVGVQKQSFDVIVPALGLERRIHVINLPLRTSHFSPLEGVLNLFWLPGVPTSDAIVERTDVDDDDDDDFSIIDRNSRDSTSSSSSHSSHKGDKAGDLSVSDQMVHQLSVQRRPRSMSLRAINGESTDSQQLCTIPQEARSVIRPFDFIRVVITAEDSRSPPLVRVLAANPFVASAT</sequence>
<name>A0A1X2GTA3_9FUNG</name>
<dbReference type="PANTHER" id="PTHR23355:SF9">
    <property type="entry name" value="DIS3-LIKE EXONUCLEASE 2"/>
    <property type="match status" value="1"/>
</dbReference>
<reference evidence="4 5" key="1">
    <citation type="submission" date="2016-07" db="EMBL/GenBank/DDBJ databases">
        <title>Pervasive Adenine N6-methylation of Active Genes in Fungi.</title>
        <authorList>
            <consortium name="DOE Joint Genome Institute"/>
            <person name="Mondo S.J."/>
            <person name="Dannebaum R.O."/>
            <person name="Kuo R.C."/>
            <person name="Labutti K."/>
            <person name="Haridas S."/>
            <person name="Kuo A."/>
            <person name="Salamov A."/>
            <person name="Ahrendt S.R."/>
            <person name="Lipzen A."/>
            <person name="Sullivan W."/>
            <person name="Andreopoulos W.B."/>
            <person name="Clum A."/>
            <person name="Lindquist E."/>
            <person name="Daum C."/>
            <person name="Ramamoorthy G.K."/>
            <person name="Gryganskyi A."/>
            <person name="Culley D."/>
            <person name="Magnuson J.K."/>
            <person name="James T.Y."/>
            <person name="O'Malley M.A."/>
            <person name="Stajich J.E."/>
            <person name="Spatafora J.W."/>
            <person name="Visel A."/>
            <person name="Grigoriev I.V."/>
        </authorList>
    </citation>
    <scope>NUCLEOTIDE SEQUENCE [LARGE SCALE GENOMIC DNA]</scope>
    <source>
        <strain evidence="4 5">NRRL 3301</strain>
    </source>
</reference>
<dbReference type="InterPro" id="IPR041505">
    <property type="entry name" value="Dis3_CSD2"/>
</dbReference>
<evidence type="ECO:0000313" key="4">
    <source>
        <dbReference type="EMBL" id="ORX60697.1"/>
    </source>
</evidence>
<feature type="domain" description="RNB" evidence="3">
    <location>
        <begin position="319"/>
        <end position="654"/>
    </location>
</feature>
<feature type="compositionally biased region" description="Basic residues" evidence="2">
    <location>
        <begin position="190"/>
        <end position="200"/>
    </location>
</feature>
<gene>
    <name evidence="4" type="ORF">DM01DRAFT_1317365</name>
</gene>
<dbReference type="SMART" id="SM00955">
    <property type="entry name" value="RNB"/>
    <property type="match status" value="1"/>
</dbReference>
<evidence type="ECO:0000259" key="3">
    <source>
        <dbReference type="SMART" id="SM00955"/>
    </source>
</evidence>
<dbReference type="PANTHER" id="PTHR23355">
    <property type="entry name" value="RIBONUCLEASE"/>
    <property type="match status" value="1"/>
</dbReference>
<dbReference type="AlphaFoldDB" id="A0A1X2GTA3"/>
<accession>A0A1X2GTA3</accession>
<dbReference type="SUPFAM" id="SSF50249">
    <property type="entry name" value="Nucleic acid-binding proteins"/>
    <property type="match status" value="2"/>
</dbReference>
<keyword evidence="5" id="KW-1185">Reference proteome</keyword>
<evidence type="ECO:0000256" key="2">
    <source>
        <dbReference type="SAM" id="MobiDB-lite"/>
    </source>
</evidence>
<dbReference type="Pfam" id="PF17877">
    <property type="entry name" value="Dis3l2_C_term"/>
    <property type="match status" value="1"/>
</dbReference>
<dbReference type="Pfam" id="PF00773">
    <property type="entry name" value="RNB"/>
    <property type="match status" value="1"/>
</dbReference>
<dbReference type="GO" id="GO:0000175">
    <property type="term" value="F:3'-5'-RNA exonuclease activity"/>
    <property type="evidence" value="ECO:0007669"/>
    <property type="project" value="TreeGrafter"/>
</dbReference>
<dbReference type="Gene3D" id="2.40.50.140">
    <property type="entry name" value="Nucleic acid-binding proteins"/>
    <property type="match status" value="1"/>
</dbReference>
<dbReference type="GO" id="GO:0006402">
    <property type="term" value="P:mRNA catabolic process"/>
    <property type="evidence" value="ECO:0007669"/>
    <property type="project" value="TreeGrafter"/>
</dbReference>
<feature type="region of interest" description="Disordered" evidence="2">
    <location>
        <begin position="184"/>
        <end position="213"/>
    </location>
</feature>
<dbReference type="Pfam" id="PF17849">
    <property type="entry name" value="OB_Dis3"/>
    <property type="match status" value="1"/>
</dbReference>